<dbReference type="AlphaFoldDB" id="A0A840IIV9"/>
<name>A0A840IIV9_9ACTN</name>
<dbReference type="Proteomes" id="UP000585272">
    <property type="component" value="Unassembled WGS sequence"/>
</dbReference>
<dbReference type="RefSeq" id="WP_183343591.1">
    <property type="nucleotide sequence ID" value="NZ_JACHNU010000005.1"/>
</dbReference>
<evidence type="ECO:0000313" key="2">
    <source>
        <dbReference type="Proteomes" id="UP000585272"/>
    </source>
</evidence>
<proteinExistence type="predicted"/>
<evidence type="ECO:0000313" key="1">
    <source>
        <dbReference type="EMBL" id="MBB4663868.1"/>
    </source>
</evidence>
<comment type="caution">
    <text evidence="1">The sequence shown here is derived from an EMBL/GenBank/DDBJ whole genome shotgun (WGS) entry which is preliminary data.</text>
</comment>
<protein>
    <submittedName>
        <fullName evidence="1">Uncharacterized protein</fullName>
    </submittedName>
</protein>
<organism evidence="1 2">
    <name type="scientific">Conexibacter arvalis</name>
    <dbReference type="NCBI Taxonomy" id="912552"/>
    <lineage>
        <taxon>Bacteria</taxon>
        <taxon>Bacillati</taxon>
        <taxon>Actinomycetota</taxon>
        <taxon>Thermoleophilia</taxon>
        <taxon>Solirubrobacterales</taxon>
        <taxon>Conexibacteraceae</taxon>
        <taxon>Conexibacter</taxon>
    </lineage>
</organism>
<reference evidence="1 2" key="1">
    <citation type="submission" date="2020-08" db="EMBL/GenBank/DDBJ databases">
        <title>Genomic Encyclopedia of Archaeal and Bacterial Type Strains, Phase II (KMG-II): from individual species to whole genera.</title>
        <authorList>
            <person name="Goeker M."/>
        </authorList>
    </citation>
    <scope>NUCLEOTIDE SEQUENCE [LARGE SCALE GENOMIC DNA]</scope>
    <source>
        <strain evidence="1 2">DSM 23288</strain>
    </source>
</reference>
<accession>A0A840IIV9</accession>
<dbReference type="EMBL" id="JACHNU010000005">
    <property type="protein sequence ID" value="MBB4663868.1"/>
    <property type="molecule type" value="Genomic_DNA"/>
</dbReference>
<sequence>MEEELPTFSYVIEPLPPSQLGRRWRWQLYRGERLLAAGWHYGQRQALGALRTATSRALHELAGIVALRPERATTEGRFAAGLTVQLTCGELRCILAPRLEPTAAAARSA</sequence>
<keyword evidence="2" id="KW-1185">Reference proteome</keyword>
<gene>
    <name evidence="1" type="ORF">BDZ31_003469</name>
</gene>